<organism evidence="3 4">
    <name type="scientific">Neorhizobium alkalisoli</name>
    <dbReference type="NCBI Taxonomy" id="528178"/>
    <lineage>
        <taxon>Bacteria</taxon>
        <taxon>Pseudomonadati</taxon>
        <taxon>Pseudomonadota</taxon>
        <taxon>Alphaproteobacteria</taxon>
        <taxon>Hyphomicrobiales</taxon>
        <taxon>Rhizobiaceae</taxon>
        <taxon>Rhizobium/Agrobacterium group</taxon>
        <taxon>Neorhizobium</taxon>
    </lineage>
</organism>
<dbReference type="PANTHER" id="PTHR43686">
    <property type="entry name" value="SULFURTRANSFERASE-RELATED"/>
    <property type="match status" value="1"/>
</dbReference>
<evidence type="ECO:0000313" key="4">
    <source>
        <dbReference type="Proteomes" id="UP000320653"/>
    </source>
</evidence>
<reference evidence="3 4" key="1">
    <citation type="submission" date="2019-06" db="EMBL/GenBank/DDBJ databases">
        <title>Sorghum-associated microbial communities from plants grown in Nebraska, USA.</title>
        <authorList>
            <person name="Schachtman D."/>
        </authorList>
    </citation>
    <scope>NUCLEOTIDE SEQUENCE [LARGE SCALE GENOMIC DNA]</scope>
    <source>
        <strain evidence="3 4">1225</strain>
    </source>
</reference>
<keyword evidence="3" id="KW-0456">Lyase</keyword>
<keyword evidence="4" id="KW-1185">Reference proteome</keyword>
<dbReference type="RefSeq" id="WP_246690855.1">
    <property type="nucleotide sequence ID" value="NZ_VIWP01000005.1"/>
</dbReference>
<dbReference type="InterPro" id="IPR000192">
    <property type="entry name" value="Aminotrans_V_dom"/>
</dbReference>
<dbReference type="AlphaFoldDB" id="A0A561QPP9"/>
<proteinExistence type="predicted"/>
<dbReference type="InterPro" id="IPR015422">
    <property type="entry name" value="PyrdxlP-dep_Trfase_small"/>
</dbReference>
<evidence type="ECO:0000313" key="3">
    <source>
        <dbReference type="EMBL" id="TWF52365.1"/>
    </source>
</evidence>
<dbReference type="EMBL" id="VIWP01000005">
    <property type="protein sequence ID" value="TWF52365.1"/>
    <property type="molecule type" value="Genomic_DNA"/>
</dbReference>
<evidence type="ECO:0000256" key="1">
    <source>
        <dbReference type="ARBA" id="ARBA00022898"/>
    </source>
</evidence>
<dbReference type="InterPro" id="IPR015421">
    <property type="entry name" value="PyrdxlP-dep_Trfase_major"/>
</dbReference>
<keyword evidence="1" id="KW-0663">Pyridoxal phosphate</keyword>
<accession>A0A561QPP9</accession>
<dbReference type="PANTHER" id="PTHR43686:SF1">
    <property type="entry name" value="AMINOTRAN_5 DOMAIN-CONTAINING PROTEIN"/>
    <property type="match status" value="1"/>
</dbReference>
<gene>
    <name evidence="3" type="ORF">FHW37_105469</name>
</gene>
<comment type="caution">
    <text evidence="3">The sequence shown here is derived from an EMBL/GenBank/DDBJ whole genome shotgun (WGS) entry which is preliminary data.</text>
</comment>
<dbReference type="Gene3D" id="3.40.640.10">
    <property type="entry name" value="Type I PLP-dependent aspartate aminotransferase-like (Major domain)"/>
    <property type="match status" value="1"/>
</dbReference>
<dbReference type="GO" id="GO:0016829">
    <property type="term" value="F:lyase activity"/>
    <property type="evidence" value="ECO:0007669"/>
    <property type="project" value="UniProtKB-KW"/>
</dbReference>
<dbReference type="Pfam" id="PF00266">
    <property type="entry name" value="Aminotran_5"/>
    <property type="match status" value="1"/>
</dbReference>
<dbReference type="InterPro" id="IPR015424">
    <property type="entry name" value="PyrdxlP-dep_Trfase"/>
</dbReference>
<dbReference type="SUPFAM" id="SSF53383">
    <property type="entry name" value="PLP-dependent transferases"/>
    <property type="match status" value="1"/>
</dbReference>
<evidence type="ECO:0000259" key="2">
    <source>
        <dbReference type="Pfam" id="PF00266"/>
    </source>
</evidence>
<protein>
    <submittedName>
        <fullName evidence="3">Selenocysteine lyase/cysteine desulfurase</fullName>
    </submittedName>
</protein>
<sequence>MQTAARTLPQAETSPLSRFRENLAARADLIGHLGSDLIGAKARIDGPYGTKDLVYADYVASGRALREIEHFVLEDVLPYYANSHTEASYCGGFMTRMRREARSLIADFCGADDRFAVIFTGSGATSGINRLVTLFGITEAIAAGRPVRVIIGPYEHHSNILPWRESGAEIIEIAEAATGGPDLAALKEALRNGAPELTICSLSAASNITGIVSDVAGITELVKSSGAKMIWDYAGAGPYLPIAMCPKPGVEIDAIVTSPHKFIGGPGASGILILRRDALATDKPSWPGGGTVKFVSPTTHDYSGNIEAREEAGTPNVVGDIRAALAFIVKDAIGAAEMSHRNKALTARAFAAWKDVTNLELLGLHEPHRLPIFSFRIRDGKGGYVHQQLVTRMLSDRFGIQARGGCACAGPYVHRLLDIDEEQSEDVRQAILAGDEIRKPGFTRLNFSVLLPEAKIDFILSSVAKLAGDATNFEKDYDFNPARAIFFPRAEREMA</sequence>
<dbReference type="Proteomes" id="UP000320653">
    <property type="component" value="Unassembled WGS sequence"/>
</dbReference>
<name>A0A561QPP9_9HYPH</name>
<dbReference type="Gene3D" id="3.90.1150.10">
    <property type="entry name" value="Aspartate Aminotransferase, domain 1"/>
    <property type="match status" value="1"/>
</dbReference>
<feature type="domain" description="Aminotransferase class V" evidence="2">
    <location>
        <begin position="55"/>
        <end position="415"/>
    </location>
</feature>